<accession>A0A444IR49</accession>
<evidence type="ECO:0000313" key="2">
    <source>
        <dbReference type="Proteomes" id="UP000287853"/>
    </source>
</evidence>
<proteinExistence type="predicted"/>
<evidence type="ECO:0000313" key="1">
    <source>
        <dbReference type="EMBL" id="RWX43303.1"/>
    </source>
</evidence>
<dbReference type="Proteomes" id="UP000287853">
    <property type="component" value="Unassembled WGS sequence"/>
</dbReference>
<organism evidence="1 2">
    <name type="scientific">Candidatus Electrothrix aarhusensis</name>
    <dbReference type="NCBI Taxonomy" id="1859131"/>
    <lineage>
        <taxon>Bacteria</taxon>
        <taxon>Pseudomonadati</taxon>
        <taxon>Thermodesulfobacteriota</taxon>
        <taxon>Desulfobulbia</taxon>
        <taxon>Desulfobulbales</taxon>
        <taxon>Desulfobulbaceae</taxon>
        <taxon>Candidatus Electrothrix</taxon>
    </lineage>
</organism>
<name>A0A444IR49_9BACT</name>
<dbReference type="AlphaFoldDB" id="A0A444IR49"/>
<keyword evidence="2" id="KW-1185">Reference proteome</keyword>
<reference evidence="1 2" key="1">
    <citation type="submission" date="2017-01" db="EMBL/GenBank/DDBJ databases">
        <title>The cable genome- insights into the physiology and evolution of filamentous bacteria capable of sulfide oxidation via long distance electron transfer.</title>
        <authorList>
            <person name="Schreiber L."/>
            <person name="Bjerg J.T."/>
            <person name="Boggild A."/>
            <person name="Van De Vossenberg J."/>
            <person name="Meysman F."/>
            <person name="Nielsen L.P."/>
            <person name="Schramm A."/>
            <person name="Kjeldsen K.U."/>
        </authorList>
    </citation>
    <scope>NUCLEOTIDE SEQUENCE [LARGE SCALE GENOMIC DNA]</scope>
    <source>
        <strain evidence="1">MCF</strain>
    </source>
</reference>
<dbReference type="EMBL" id="MTKO01000124">
    <property type="protein sequence ID" value="RWX43303.1"/>
    <property type="molecule type" value="Genomic_DNA"/>
</dbReference>
<gene>
    <name evidence="1" type="ORF">H206_02901</name>
</gene>
<comment type="caution">
    <text evidence="1">The sequence shown here is derived from an EMBL/GenBank/DDBJ whole genome shotgun (WGS) entry which is preliminary data.</text>
</comment>
<sequence>MPRENTMKGNILSGNNPAQLNASEQDHFTRACRKYIFYSVLLRLTPASSIFLRFTPSYSTKVAISSSGLRSVRKSLTGAAMSG</sequence>
<protein>
    <submittedName>
        <fullName evidence="1">Uncharacterized protein</fullName>
    </submittedName>
</protein>